<name>A0A6G9J2E7_9BACL</name>
<protein>
    <submittedName>
        <fullName evidence="1">Membrane protein SpoIIM required for sporulation</fullName>
    </submittedName>
</protein>
<proteinExistence type="predicted"/>
<dbReference type="Pfam" id="PF01944">
    <property type="entry name" value="SpoIIM"/>
    <property type="match status" value="1"/>
</dbReference>
<dbReference type="EMBL" id="JACICZ010000003">
    <property type="protein sequence ID" value="MBB3868124.1"/>
    <property type="molecule type" value="Genomic_DNA"/>
</dbReference>
<accession>A0A6G9J2E7</accession>
<organism evidence="1 2">
    <name type="scientific">Parageobacillus toebii NBRC 107807</name>
    <dbReference type="NCBI Taxonomy" id="1223503"/>
    <lineage>
        <taxon>Bacteria</taxon>
        <taxon>Bacillati</taxon>
        <taxon>Bacillota</taxon>
        <taxon>Bacilli</taxon>
        <taxon>Bacillales</taxon>
        <taxon>Anoxybacillaceae</taxon>
        <taxon>Parageobacillus</taxon>
    </lineage>
</organism>
<evidence type="ECO:0000313" key="2">
    <source>
        <dbReference type="Proteomes" id="UP000613002"/>
    </source>
</evidence>
<keyword evidence="2" id="KW-1185">Reference proteome</keyword>
<gene>
    <name evidence="1" type="ORF">HNR78_001005</name>
</gene>
<dbReference type="InterPro" id="IPR002798">
    <property type="entry name" value="SpoIIM-like"/>
</dbReference>
<comment type="caution">
    <text evidence="1">The sequence shown here is derived from an EMBL/GenBank/DDBJ whole genome shotgun (WGS) entry which is preliminary data.</text>
</comment>
<reference evidence="1 2" key="1">
    <citation type="submission" date="2020-08" db="EMBL/GenBank/DDBJ databases">
        <title>Genomic Encyclopedia of Type Strains, Phase IV (KMG-IV): sequencing the most valuable type-strain genomes for metagenomic binning, comparative biology and taxonomic classification.</title>
        <authorList>
            <person name="Goeker M."/>
        </authorList>
    </citation>
    <scope>NUCLEOTIDE SEQUENCE [LARGE SCALE GENOMIC DNA]</scope>
    <source>
        <strain evidence="1 2">DSM 14590</strain>
    </source>
</reference>
<sequence>MDKVSVKALLYVLSIYLFAFLAGYLISNLLDNNFEHNAQNISKTYISFNTFLKIFFNNIKVFIIILTGFFLLKIPTVINLVSNGSTLGFFLGGISLDKLIDVLPPLLIHGIPEITGFIIAAYLVFLGKEKFIENKKFNFNLLLFGILIIFIAAFLETYISPIFI</sequence>
<dbReference type="Proteomes" id="UP000613002">
    <property type="component" value="Unassembled WGS sequence"/>
</dbReference>
<dbReference type="RefSeq" id="WP_062753644.1">
    <property type="nucleotide sequence ID" value="NZ_BDAQ01000003.1"/>
</dbReference>
<dbReference type="AlphaFoldDB" id="A0A6G9J2E7"/>
<evidence type="ECO:0000313" key="1">
    <source>
        <dbReference type="EMBL" id="MBB3868124.1"/>
    </source>
</evidence>